<protein>
    <submittedName>
        <fullName evidence="1">Bm13461</fullName>
    </submittedName>
</protein>
<evidence type="ECO:0000313" key="1">
    <source>
        <dbReference type="EMBL" id="CDP96051.1"/>
    </source>
</evidence>
<dbReference type="AlphaFoldDB" id="A0A1I9G2I2"/>
<reference evidence="1" key="2">
    <citation type="submission" date="2012-12" db="EMBL/GenBank/DDBJ databases">
        <authorList>
            <consortium name="WormBase Consortium"/>
            <person name="Ghedin E."/>
            <person name="Paulini M."/>
        </authorList>
    </citation>
    <scope>NUCLEOTIDE SEQUENCE</scope>
    <source>
        <strain evidence="1">FR3</strain>
    </source>
</reference>
<reference evidence="1" key="1">
    <citation type="journal article" date="2007" name="Science">
        <title>Draft genome of the filarial nematode parasite Brugia malayi.</title>
        <authorList>
            <person name="Ghedin E."/>
            <person name="Wang S."/>
            <person name="Spiro D."/>
            <person name="Caler E."/>
            <person name="Zhao Q."/>
            <person name="Crabtree J."/>
            <person name="Allen J.E."/>
            <person name="Delcher A.L."/>
            <person name="Guiliano D.B."/>
            <person name="Miranda-Saavedra D."/>
            <person name="Angiuoli S.V."/>
            <person name="Creasy T."/>
            <person name="Amedeo P."/>
            <person name="Haas B."/>
            <person name="El-Sayed N.M."/>
            <person name="Wortman J.R."/>
            <person name="Feldblyum T."/>
            <person name="Tallon L."/>
            <person name="Schatz M."/>
            <person name="Shumway M."/>
            <person name="Koo H."/>
            <person name="Salzberg S.L."/>
            <person name="Schobel S."/>
            <person name="Pertea M."/>
            <person name="Pop M."/>
            <person name="White O."/>
            <person name="Barton G.J."/>
            <person name="Carlow C.K."/>
            <person name="Crawford M.J."/>
            <person name="Daub J."/>
            <person name="Dimmic M.W."/>
            <person name="Estes C.F."/>
            <person name="Foster J.M."/>
            <person name="Ganatra M."/>
            <person name="Gregory W.F."/>
            <person name="Johnson N.M."/>
            <person name="Jin J."/>
            <person name="Komuniecki R."/>
            <person name="Korf I."/>
            <person name="Kumar S."/>
            <person name="Laney S."/>
            <person name="Li B.W."/>
            <person name="Li W."/>
            <person name="Lindblom T.H."/>
            <person name="Lustigman S."/>
            <person name="Ma D."/>
            <person name="Maina C.V."/>
            <person name="Martin D.M."/>
            <person name="McCarter J.P."/>
            <person name="McReynolds L."/>
            <person name="Mitreva M."/>
            <person name="Nutman T.B."/>
            <person name="Parkinson J."/>
            <person name="Peregrin-Alvarez J.M."/>
            <person name="Poole C."/>
            <person name="Ren Q."/>
            <person name="Saunders L."/>
            <person name="Sluder A.E."/>
            <person name="Smith K."/>
            <person name="Stanke M."/>
            <person name="Unnasch T.R."/>
            <person name="Ware J."/>
            <person name="Wei A.D."/>
            <person name="Weil G."/>
            <person name="Williams D.J."/>
            <person name="Zhang Y."/>
            <person name="Williams S.A."/>
            <person name="Fraser-Liggett C."/>
            <person name="Slatko B."/>
            <person name="Blaxter M.L."/>
            <person name="Scott A.L."/>
        </authorList>
    </citation>
    <scope>NUCLEOTIDE SEQUENCE</scope>
    <source>
        <strain evidence="1">FR3</strain>
    </source>
</reference>
<sequence>MIKKGSKSFVNGCVNDDGSMSPIIPQNNLHRERQSTMCHISTIHHCHHFHYHFRADIICRMKLAELEI</sequence>
<dbReference type="EMBL" id="LN856957">
    <property type="protein sequence ID" value="CDP96051.1"/>
    <property type="molecule type" value="Genomic_DNA"/>
</dbReference>
<gene>
    <name evidence="1" type="primary">Bm13461</name>
    <name evidence="1" type="ORF">BM_Bm13461</name>
</gene>
<accession>A0A1I9G2I2</accession>
<organism evidence="1">
    <name type="scientific">Brugia malayi</name>
    <name type="common">Filarial nematode worm</name>
    <dbReference type="NCBI Taxonomy" id="6279"/>
    <lineage>
        <taxon>Eukaryota</taxon>
        <taxon>Metazoa</taxon>
        <taxon>Ecdysozoa</taxon>
        <taxon>Nematoda</taxon>
        <taxon>Chromadorea</taxon>
        <taxon>Rhabditida</taxon>
        <taxon>Spirurina</taxon>
        <taxon>Spiruromorpha</taxon>
        <taxon>Filarioidea</taxon>
        <taxon>Onchocercidae</taxon>
        <taxon>Brugia</taxon>
    </lineage>
</organism>
<proteinExistence type="predicted"/>
<name>A0A1I9G2I2_BRUMA</name>